<reference evidence="1" key="1">
    <citation type="submission" date="2014-09" db="EMBL/GenBank/DDBJ databases">
        <authorList>
            <person name="Magalhaes I.L.F."/>
            <person name="Oliveira U."/>
            <person name="Santos F.R."/>
            <person name="Vidigal T.H.D.A."/>
            <person name="Brescovit A.D."/>
            <person name="Santos A.J."/>
        </authorList>
    </citation>
    <scope>NUCLEOTIDE SEQUENCE</scope>
    <source>
        <tissue evidence="1">Shoot tissue taken approximately 20 cm above the soil surface</tissue>
    </source>
</reference>
<organism evidence="1">
    <name type="scientific">Arundo donax</name>
    <name type="common">Giant reed</name>
    <name type="synonym">Donax arundinaceus</name>
    <dbReference type="NCBI Taxonomy" id="35708"/>
    <lineage>
        <taxon>Eukaryota</taxon>
        <taxon>Viridiplantae</taxon>
        <taxon>Streptophyta</taxon>
        <taxon>Embryophyta</taxon>
        <taxon>Tracheophyta</taxon>
        <taxon>Spermatophyta</taxon>
        <taxon>Magnoliopsida</taxon>
        <taxon>Liliopsida</taxon>
        <taxon>Poales</taxon>
        <taxon>Poaceae</taxon>
        <taxon>PACMAD clade</taxon>
        <taxon>Arundinoideae</taxon>
        <taxon>Arundineae</taxon>
        <taxon>Arundo</taxon>
    </lineage>
</organism>
<name>A0A0A9DAC9_ARUDO</name>
<accession>A0A0A9DAC9</accession>
<proteinExistence type="predicted"/>
<protein>
    <submittedName>
        <fullName evidence="1">Uncharacterized protein</fullName>
    </submittedName>
</protein>
<dbReference type="EMBL" id="GBRH01213109">
    <property type="protein sequence ID" value="JAD84786.1"/>
    <property type="molecule type" value="Transcribed_RNA"/>
</dbReference>
<reference evidence="1" key="2">
    <citation type="journal article" date="2015" name="Data Brief">
        <title>Shoot transcriptome of the giant reed, Arundo donax.</title>
        <authorList>
            <person name="Barrero R.A."/>
            <person name="Guerrero F.D."/>
            <person name="Moolhuijzen P."/>
            <person name="Goolsby J.A."/>
            <person name="Tidwell J."/>
            <person name="Bellgard S.E."/>
            <person name="Bellgard M.I."/>
        </authorList>
    </citation>
    <scope>NUCLEOTIDE SEQUENCE</scope>
    <source>
        <tissue evidence="1">Shoot tissue taken approximately 20 cm above the soil surface</tissue>
    </source>
</reference>
<dbReference type="AlphaFoldDB" id="A0A0A9DAC9"/>
<sequence>MIAACSTCFAVDSSNSSKFSTFSHQASCCRGPSFNISDWAAMNLHSSSLREASKRARSFSNLNRLSSISVISISFVLRNFMSSLSSIFSSFRTSNSIRS</sequence>
<evidence type="ECO:0000313" key="1">
    <source>
        <dbReference type="EMBL" id="JAD84786.1"/>
    </source>
</evidence>